<protein>
    <submittedName>
        <fullName evidence="4">Adropin</fullName>
    </submittedName>
</protein>
<feature type="compositionally biased region" description="Basic and acidic residues" evidence="1">
    <location>
        <begin position="43"/>
        <end position="61"/>
    </location>
</feature>
<dbReference type="RefSeq" id="XP_015265239.1">
    <property type="nucleotide sequence ID" value="XM_015409753.1"/>
</dbReference>
<keyword evidence="2" id="KW-0472">Membrane</keyword>
<gene>
    <name evidence="4" type="primary">ENHO</name>
</gene>
<feature type="region of interest" description="Disordered" evidence="1">
    <location>
        <begin position="38"/>
        <end position="61"/>
    </location>
</feature>
<evidence type="ECO:0000313" key="3">
    <source>
        <dbReference type="Proteomes" id="UP000694871"/>
    </source>
</evidence>
<evidence type="ECO:0000313" key="4">
    <source>
        <dbReference type="RefSeq" id="XP_015265239.1"/>
    </source>
</evidence>
<sequence>MGSGLSTGAVVAIAFNCLIACLILLLFLILCKACRTPSCPDRSPSHEADERGNEEKYLLQP</sequence>
<evidence type="ECO:0000256" key="1">
    <source>
        <dbReference type="SAM" id="MobiDB-lite"/>
    </source>
</evidence>
<reference evidence="4" key="1">
    <citation type="submission" date="2025-08" db="UniProtKB">
        <authorList>
            <consortium name="RefSeq"/>
        </authorList>
    </citation>
    <scope>IDENTIFICATION</scope>
</reference>
<proteinExistence type="predicted"/>
<accession>A0ABM1JUV2</accession>
<evidence type="ECO:0000256" key="2">
    <source>
        <dbReference type="SAM" id="Phobius"/>
    </source>
</evidence>
<keyword evidence="3" id="KW-1185">Reference proteome</keyword>
<keyword evidence="2" id="KW-0812">Transmembrane</keyword>
<keyword evidence="2" id="KW-1133">Transmembrane helix</keyword>
<dbReference type="GeneID" id="107109185"/>
<feature type="transmembrane region" description="Helical" evidence="2">
    <location>
        <begin position="6"/>
        <end position="30"/>
    </location>
</feature>
<organism evidence="3 4">
    <name type="scientific">Gekko japonicus</name>
    <name type="common">Schlegel's Japanese gecko</name>
    <dbReference type="NCBI Taxonomy" id="146911"/>
    <lineage>
        <taxon>Eukaryota</taxon>
        <taxon>Metazoa</taxon>
        <taxon>Chordata</taxon>
        <taxon>Craniata</taxon>
        <taxon>Vertebrata</taxon>
        <taxon>Euteleostomi</taxon>
        <taxon>Lepidosauria</taxon>
        <taxon>Squamata</taxon>
        <taxon>Bifurcata</taxon>
        <taxon>Gekkota</taxon>
        <taxon>Gekkonidae</taxon>
        <taxon>Gekkoninae</taxon>
        <taxon>Gekko</taxon>
    </lineage>
</organism>
<dbReference type="Proteomes" id="UP000694871">
    <property type="component" value="Unplaced"/>
</dbReference>
<name>A0ABM1JUV2_GEKJA</name>